<dbReference type="GO" id="GO:0004526">
    <property type="term" value="F:ribonuclease P activity"/>
    <property type="evidence" value="ECO:0007669"/>
    <property type="project" value="InterPro"/>
</dbReference>
<evidence type="ECO:0000256" key="4">
    <source>
        <dbReference type="ARBA" id="ARBA00022801"/>
    </source>
</evidence>
<sequence length="69" mass="8379">MKKRYRLLKKNEFEKVFQKNIRIRTKNLVLLFLPTRLVGESLKNIKIGIVIPKKRLKKSVDRNYLKRII</sequence>
<reference evidence="6 7" key="1">
    <citation type="submission" date="2011-09" db="EMBL/GenBank/DDBJ databases">
        <title>The Genome Sequence of Plasmodium vivax North Korean.</title>
        <authorList>
            <consortium name="The Broad Institute Genome Sequencing Platform"/>
            <consortium name="The Broad Institute Genome Sequencing Center for Infectious Disease"/>
            <person name="Neafsey D."/>
            <person name="Carlton J."/>
            <person name="Barnwell J."/>
            <person name="Collins W."/>
            <person name="Escalante A."/>
            <person name="Mullikin J."/>
            <person name="Saul A."/>
            <person name="Guigo R."/>
            <person name="Camara F."/>
            <person name="Young S.K."/>
            <person name="Zeng Q."/>
            <person name="Gargeya S."/>
            <person name="Fitzgerald M."/>
            <person name="Haas B."/>
            <person name="Abouelleil A."/>
            <person name="Alvarado L."/>
            <person name="Arachchi H.M."/>
            <person name="Berlin A."/>
            <person name="Brown A."/>
            <person name="Chapman S.B."/>
            <person name="Chen Z."/>
            <person name="Dunbar C."/>
            <person name="Freedman E."/>
            <person name="Gearin G."/>
            <person name="Gellesch M."/>
            <person name="Goldberg J."/>
            <person name="Griggs A."/>
            <person name="Gujja S."/>
            <person name="Heiman D."/>
            <person name="Howarth C."/>
            <person name="Larson L."/>
            <person name="Lui A."/>
            <person name="MacDonald P.J.P."/>
            <person name="Montmayeur A."/>
            <person name="Murphy C."/>
            <person name="Neiman D."/>
            <person name="Pearson M."/>
            <person name="Priest M."/>
            <person name="Roberts A."/>
            <person name="Saif S."/>
            <person name="Shea T."/>
            <person name="Shenoy N."/>
            <person name="Sisk P."/>
            <person name="Stolte C."/>
            <person name="Sykes S."/>
            <person name="Wortman J."/>
            <person name="Nusbaum C."/>
            <person name="Birren B."/>
        </authorList>
    </citation>
    <scope>NUCLEOTIDE SEQUENCE [LARGE SCALE GENOMIC DNA]</scope>
    <source>
        <strain evidence="6 7">North Korean</strain>
    </source>
</reference>
<evidence type="ECO:0000256" key="1">
    <source>
        <dbReference type="ARBA" id="ARBA00022694"/>
    </source>
</evidence>
<dbReference type="NCBIfam" id="TIGR00188">
    <property type="entry name" value="rnpA"/>
    <property type="match status" value="1"/>
</dbReference>
<keyword evidence="5" id="KW-0694">RNA-binding</keyword>
<dbReference type="Pfam" id="PF00825">
    <property type="entry name" value="Ribonuclease_P"/>
    <property type="match status" value="1"/>
</dbReference>
<proteinExistence type="predicted"/>
<accession>A0A0J9TNB3</accession>
<organism evidence="6 7">
    <name type="scientific">Plasmodium vivax North Korean</name>
    <dbReference type="NCBI Taxonomy" id="1035514"/>
    <lineage>
        <taxon>Eukaryota</taxon>
        <taxon>Sar</taxon>
        <taxon>Alveolata</taxon>
        <taxon>Apicomplexa</taxon>
        <taxon>Aconoidasida</taxon>
        <taxon>Haemosporida</taxon>
        <taxon>Plasmodiidae</taxon>
        <taxon>Plasmodium</taxon>
        <taxon>Plasmodium (Plasmodium)</taxon>
    </lineage>
</organism>
<dbReference type="GO" id="GO:0000049">
    <property type="term" value="F:tRNA binding"/>
    <property type="evidence" value="ECO:0007669"/>
    <property type="project" value="InterPro"/>
</dbReference>
<dbReference type="InterPro" id="IPR000100">
    <property type="entry name" value="RNase_P"/>
</dbReference>
<dbReference type="PANTHER" id="PTHR33992:SF1">
    <property type="entry name" value="RIBONUCLEASE P PROTEIN COMPONENT"/>
    <property type="match status" value="1"/>
</dbReference>
<evidence type="ECO:0000256" key="5">
    <source>
        <dbReference type="ARBA" id="ARBA00022884"/>
    </source>
</evidence>
<dbReference type="GO" id="GO:0042781">
    <property type="term" value="F:3'-tRNA processing endoribonuclease activity"/>
    <property type="evidence" value="ECO:0007669"/>
    <property type="project" value="TreeGrafter"/>
</dbReference>
<protein>
    <submittedName>
        <fullName evidence="6">Ribonuclease P</fullName>
    </submittedName>
</protein>
<dbReference type="SUPFAM" id="SSF54211">
    <property type="entry name" value="Ribosomal protein S5 domain 2-like"/>
    <property type="match status" value="1"/>
</dbReference>
<gene>
    <name evidence="6" type="ORF">PVNG_02380</name>
</gene>
<keyword evidence="2" id="KW-0540">Nuclease</keyword>
<evidence type="ECO:0000256" key="3">
    <source>
        <dbReference type="ARBA" id="ARBA00022759"/>
    </source>
</evidence>
<keyword evidence="4" id="KW-0378">Hydrolase</keyword>
<dbReference type="PANTHER" id="PTHR33992">
    <property type="entry name" value="RIBONUCLEASE P PROTEIN COMPONENT"/>
    <property type="match status" value="1"/>
</dbReference>
<dbReference type="InterPro" id="IPR014721">
    <property type="entry name" value="Ribsml_uS5_D2-typ_fold_subgr"/>
</dbReference>
<keyword evidence="3" id="KW-0255">Endonuclease</keyword>
<dbReference type="AlphaFoldDB" id="A0A0J9TNB3"/>
<evidence type="ECO:0000256" key="2">
    <source>
        <dbReference type="ARBA" id="ARBA00022722"/>
    </source>
</evidence>
<dbReference type="Gene3D" id="3.30.230.10">
    <property type="match status" value="1"/>
</dbReference>
<evidence type="ECO:0000313" key="7">
    <source>
        <dbReference type="Proteomes" id="UP000053239"/>
    </source>
</evidence>
<dbReference type="EMBL" id="KQ235637">
    <property type="protein sequence ID" value="KMZ96242.1"/>
    <property type="molecule type" value="Genomic_DNA"/>
</dbReference>
<keyword evidence="1" id="KW-0819">tRNA processing</keyword>
<dbReference type="SMR" id="A0A0J9TNB3"/>
<dbReference type="GO" id="GO:0030677">
    <property type="term" value="C:ribonuclease P complex"/>
    <property type="evidence" value="ECO:0007669"/>
    <property type="project" value="TreeGrafter"/>
</dbReference>
<name>A0A0J9TNB3_PLAVI</name>
<evidence type="ECO:0000313" key="6">
    <source>
        <dbReference type="EMBL" id="KMZ96242.1"/>
    </source>
</evidence>
<dbReference type="InterPro" id="IPR020568">
    <property type="entry name" value="Ribosomal_Su5_D2-typ_SF"/>
</dbReference>
<dbReference type="Proteomes" id="UP000053239">
    <property type="component" value="Unassembled WGS sequence"/>
</dbReference>